<keyword evidence="4 6" id="KW-0560">Oxidoreductase</keyword>
<dbReference type="GO" id="GO:0005737">
    <property type="term" value="C:cytoplasm"/>
    <property type="evidence" value="ECO:0007669"/>
    <property type="project" value="TreeGrafter"/>
</dbReference>
<gene>
    <name evidence="6" type="primary">thcD_2</name>
    <name evidence="6" type="ORF">MOBUDSM44075_04619</name>
</gene>
<keyword evidence="3" id="KW-0274">FAD</keyword>
<comment type="caution">
    <text evidence="6">The sequence shown here is derived from an EMBL/GenBank/DDBJ whole genome shotgun (WGS) entry which is preliminary data.</text>
</comment>
<evidence type="ECO:0000256" key="4">
    <source>
        <dbReference type="ARBA" id="ARBA00023002"/>
    </source>
</evidence>
<comment type="cofactor">
    <cofactor evidence="1">
        <name>FAD</name>
        <dbReference type="ChEBI" id="CHEBI:57692"/>
    </cofactor>
</comment>
<evidence type="ECO:0000256" key="2">
    <source>
        <dbReference type="ARBA" id="ARBA00022630"/>
    </source>
</evidence>
<evidence type="ECO:0000256" key="1">
    <source>
        <dbReference type="ARBA" id="ARBA00001974"/>
    </source>
</evidence>
<dbReference type="AlphaFoldDB" id="A0A0J6VDY4"/>
<dbReference type="InterPro" id="IPR036188">
    <property type="entry name" value="FAD/NAD-bd_sf"/>
</dbReference>
<reference evidence="6 7" key="1">
    <citation type="journal article" date="2015" name="Genome Biol. Evol.">
        <title>Characterization of Three Mycobacterium spp. with Potential Use in Bioremediation by Genome Sequencing and Comparative Genomics.</title>
        <authorList>
            <person name="Das S."/>
            <person name="Pettersson B.M."/>
            <person name="Behra P.R."/>
            <person name="Ramesh M."/>
            <person name="Dasgupta S."/>
            <person name="Bhattacharya A."/>
            <person name="Kirsebom L.A."/>
        </authorList>
    </citation>
    <scope>NUCLEOTIDE SEQUENCE [LARGE SCALE GENOMIC DNA]</scope>
    <source>
        <strain evidence="6 7">DSM 44075</strain>
    </source>
</reference>
<dbReference type="Pfam" id="PF07992">
    <property type="entry name" value="Pyr_redox_2"/>
    <property type="match status" value="1"/>
</dbReference>
<organism evidence="6 7">
    <name type="scientific">Mycolicibacterium obuense</name>
    <dbReference type="NCBI Taxonomy" id="1807"/>
    <lineage>
        <taxon>Bacteria</taxon>
        <taxon>Bacillati</taxon>
        <taxon>Actinomycetota</taxon>
        <taxon>Actinomycetes</taxon>
        <taxon>Mycobacteriales</taxon>
        <taxon>Mycobacteriaceae</taxon>
        <taxon>Mycolicibacterium</taxon>
    </lineage>
</organism>
<dbReference type="PANTHER" id="PTHR43557">
    <property type="entry name" value="APOPTOSIS-INDUCING FACTOR 1"/>
    <property type="match status" value="1"/>
</dbReference>
<dbReference type="InterPro" id="IPR023753">
    <property type="entry name" value="FAD/NAD-binding_dom"/>
</dbReference>
<evidence type="ECO:0000313" key="6">
    <source>
        <dbReference type="EMBL" id="KMO69195.1"/>
    </source>
</evidence>
<dbReference type="GO" id="GO:0016651">
    <property type="term" value="F:oxidoreductase activity, acting on NAD(P)H"/>
    <property type="evidence" value="ECO:0007669"/>
    <property type="project" value="TreeGrafter"/>
</dbReference>
<protein>
    <submittedName>
        <fullName evidence="6">Rhodocoxin reductase</fullName>
        <ecNumber evidence="6">1.18.1.-</ecNumber>
    </submittedName>
</protein>
<dbReference type="Gene3D" id="3.50.50.60">
    <property type="entry name" value="FAD/NAD(P)-binding domain"/>
    <property type="match status" value="2"/>
</dbReference>
<accession>A0A0J6VDY4</accession>
<dbReference type="InterPro" id="IPR016156">
    <property type="entry name" value="FAD/NAD-linked_Rdtase_dimer_sf"/>
</dbReference>
<dbReference type="PRINTS" id="PR00469">
    <property type="entry name" value="PNDRDTASEII"/>
</dbReference>
<keyword evidence="2" id="KW-0285">Flavoprotein</keyword>
<dbReference type="PRINTS" id="PR00368">
    <property type="entry name" value="FADPNR"/>
</dbReference>
<dbReference type="EC" id="1.18.1.-" evidence="6"/>
<evidence type="ECO:0000256" key="3">
    <source>
        <dbReference type="ARBA" id="ARBA00022827"/>
    </source>
</evidence>
<proteinExistence type="predicted"/>
<dbReference type="PANTHER" id="PTHR43557:SF2">
    <property type="entry name" value="RIESKE DOMAIN-CONTAINING PROTEIN-RELATED"/>
    <property type="match status" value="1"/>
</dbReference>
<dbReference type="SUPFAM" id="SSF51905">
    <property type="entry name" value="FAD/NAD(P)-binding domain"/>
    <property type="match status" value="2"/>
</dbReference>
<name>A0A0J6VDY4_9MYCO</name>
<evidence type="ECO:0000259" key="5">
    <source>
        <dbReference type="Pfam" id="PF07992"/>
    </source>
</evidence>
<dbReference type="Proteomes" id="UP000036313">
    <property type="component" value="Unassembled WGS sequence"/>
</dbReference>
<dbReference type="InterPro" id="IPR050446">
    <property type="entry name" value="FAD-oxidoreductase/Apoptosis"/>
</dbReference>
<dbReference type="RefSeq" id="WP_048424773.1">
    <property type="nucleotide sequence ID" value="NZ_JYNU01000057.1"/>
</dbReference>
<dbReference type="SUPFAM" id="SSF55424">
    <property type="entry name" value="FAD/NAD-linked reductases, dimerisation (C-terminal) domain"/>
    <property type="match status" value="1"/>
</dbReference>
<dbReference type="Gene3D" id="3.30.390.30">
    <property type="match status" value="1"/>
</dbReference>
<evidence type="ECO:0000313" key="7">
    <source>
        <dbReference type="Proteomes" id="UP000036313"/>
    </source>
</evidence>
<dbReference type="PATRIC" id="fig|1807.14.peg.4652"/>
<sequence length="383" mass="39788">MSDHGLLVIGSGPAGLSAAEAYRSERPDAPVRIVSADVSHPYDRPPLSKDFLRGETEDITLHPAEWFTERNIDLTLGTAVENIDTAARTVTVDGTSYSYDALVLATGASPVPLSVPGGDRVLQLRSLDDGRRLRDAASSARSAVVIGAGFIGCEAAASLASRGLSVTLVAPDEVPQQKRLGDEAGRRLTALVEATGVTYLGGVKVTAVDDGAVHLDNGTTLDADLVLAATGVTPNSSLAESLGISLEQSRVPVQADMSTGVDGVYAAGDVAFAVNTAAGRALAVEHWFDAESQGKIAGTSAAGKDAGWSDVPGFWTTIGDADVKYAAWGDGYDEATFVEHEDGFTVWYTSDGATVGVLTYNADDDYESGEDLITDRKPPPAAT</sequence>
<feature type="domain" description="FAD/NAD(P)-binding" evidence="5">
    <location>
        <begin position="6"/>
        <end position="293"/>
    </location>
</feature>
<dbReference type="EMBL" id="JYNU01000057">
    <property type="protein sequence ID" value="KMO69195.1"/>
    <property type="molecule type" value="Genomic_DNA"/>
</dbReference>